<reference evidence="2" key="2">
    <citation type="submission" date="2015-01" db="EMBL/GenBank/DDBJ databases">
        <title>Evolutionary Origins and Diversification of the Mycorrhizal Mutualists.</title>
        <authorList>
            <consortium name="DOE Joint Genome Institute"/>
            <consortium name="Mycorrhizal Genomics Consortium"/>
            <person name="Kohler A."/>
            <person name="Kuo A."/>
            <person name="Nagy L.G."/>
            <person name="Floudas D."/>
            <person name="Copeland A."/>
            <person name="Barry K.W."/>
            <person name="Cichocki N."/>
            <person name="Veneault-Fourrey C."/>
            <person name="LaButti K."/>
            <person name="Lindquist E.A."/>
            <person name="Lipzen A."/>
            <person name="Lundell T."/>
            <person name="Morin E."/>
            <person name="Murat C."/>
            <person name="Riley R."/>
            <person name="Ohm R."/>
            <person name="Sun H."/>
            <person name="Tunlid A."/>
            <person name="Henrissat B."/>
            <person name="Grigoriev I.V."/>
            <person name="Hibbett D.S."/>
            <person name="Martin F."/>
        </authorList>
    </citation>
    <scope>NUCLEOTIDE SEQUENCE [LARGE SCALE GENOMIC DNA]</scope>
    <source>
        <strain evidence="2">F 1598</strain>
    </source>
</reference>
<protein>
    <submittedName>
        <fullName evidence="1">Uncharacterized protein</fullName>
    </submittedName>
</protein>
<dbReference type="Proteomes" id="UP000054166">
    <property type="component" value="Unassembled WGS sequence"/>
</dbReference>
<proteinExistence type="predicted"/>
<dbReference type="InParanoid" id="A0A0C3CPN4"/>
<dbReference type="EMBL" id="KN832971">
    <property type="protein sequence ID" value="KIM91617.1"/>
    <property type="molecule type" value="Genomic_DNA"/>
</dbReference>
<dbReference type="AlphaFoldDB" id="A0A0C3CPN4"/>
<evidence type="ECO:0000313" key="1">
    <source>
        <dbReference type="EMBL" id="KIM91617.1"/>
    </source>
</evidence>
<gene>
    <name evidence="1" type="ORF">PILCRDRAFT_810904</name>
</gene>
<sequence>MVIYPVRRIPFELWAQIFVLCLPDDNFVEIDASKAPLLLGQVCSSWREITLSTPALWSSICLGGCEREFSLAQIPLVETWLRRSGNLPLSIQICHPATPTSSHFLDILIPFSSRWYNLDLHLPQSLAERIVGNNDLPVPTLTTLSLWVSTLLRADKPLLFSRKAISLRNITLLVETLIPSLFNFPWAQITEFRPNSIVDTYDCFEIFRLCPQLIRLQLRNISSDQFDGNDHALARMPQLSWLHLVSYGSIGPLLDNLVVPSLREIHLEVDLNRRWPKTQLLVMLSRSSSPLEVLTIHRTRRVTSNMAANITELFESIQTLQRISVAHADFPTTSVYARSPEYF</sequence>
<keyword evidence="2" id="KW-1185">Reference proteome</keyword>
<name>A0A0C3CPN4_PILCF</name>
<dbReference type="HOGENOM" id="CLU_018544_12_4_1"/>
<dbReference type="SUPFAM" id="SSF52047">
    <property type="entry name" value="RNI-like"/>
    <property type="match status" value="1"/>
</dbReference>
<dbReference type="STRING" id="765440.A0A0C3CPN4"/>
<evidence type="ECO:0000313" key="2">
    <source>
        <dbReference type="Proteomes" id="UP000054166"/>
    </source>
</evidence>
<accession>A0A0C3CPN4</accession>
<organism evidence="1 2">
    <name type="scientific">Piloderma croceum (strain F 1598)</name>
    <dbReference type="NCBI Taxonomy" id="765440"/>
    <lineage>
        <taxon>Eukaryota</taxon>
        <taxon>Fungi</taxon>
        <taxon>Dikarya</taxon>
        <taxon>Basidiomycota</taxon>
        <taxon>Agaricomycotina</taxon>
        <taxon>Agaricomycetes</taxon>
        <taxon>Agaricomycetidae</taxon>
        <taxon>Atheliales</taxon>
        <taxon>Atheliaceae</taxon>
        <taxon>Piloderma</taxon>
    </lineage>
</organism>
<dbReference type="OrthoDB" id="3038759at2759"/>
<reference evidence="1 2" key="1">
    <citation type="submission" date="2014-04" db="EMBL/GenBank/DDBJ databases">
        <authorList>
            <consortium name="DOE Joint Genome Institute"/>
            <person name="Kuo A."/>
            <person name="Tarkka M."/>
            <person name="Buscot F."/>
            <person name="Kohler A."/>
            <person name="Nagy L.G."/>
            <person name="Floudas D."/>
            <person name="Copeland A."/>
            <person name="Barry K.W."/>
            <person name="Cichocki N."/>
            <person name="Veneault-Fourrey C."/>
            <person name="LaButti K."/>
            <person name="Lindquist E.A."/>
            <person name="Lipzen A."/>
            <person name="Lundell T."/>
            <person name="Morin E."/>
            <person name="Murat C."/>
            <person name="Sun H."/>
            <person name="Tunlid A."/>
            <person name="Henrissat B."/>
            <person name="Grigoriev I.V."/>
            <person name="Hibbett D.S."/>
            <person name="Martin F."/>
            <person name="Nordberg H.P."/>
            <person name="Cantor M.N."/>
            <person name="Hua S.X."/>
        </authorList>
    </citation>
    <scope>NUCLEOTIDE SEQUENCE [LARGE SCALE GENOMIC DNA]</scope>
    <source>
        <strain evidence="1 2">F 1598</strain>
    </source>
</reference>